<keyword evidence="1" id="KW-0805">Transcription regulation</keyword>
<keyword evidence="2" id="KW-0238">DNA-binding</keyword>
<accession>A0A9D9H0X6</accession>
<comment type="caution">
    <text evidence="5">The sequence shown here is derived from an EMBL/GenBank/DDBJ whole genome shotgun (WGS) entry which is preliminary data.</text>
</comment>
<protein>
    <submittedName>
        <fullName evidence="5">Helix-turn-helix transcriptional regulator</fullName>
    </submittedName>
</protein>
<dbReference type="InterPro" id="IPR010982">
    <property type="entry name" value="Lambda_DNA-bd_dom_sf"/>
</dbReference>
<gene>
    <name evidence="5" type="ORF">IAC76_09010</name>
</gene>
<dbReference type="PROSITE" id="PS50943">
    <property type="entry name" value="HTH_CROC1"/>
    <property type="match status" value="1"/>
</dbReference>
<evidence type="ECO:0000256" key="2">
    <source>
        <dbReference type="ARBA" id="ARBA00023125"/>
    </source>
</evidence>
<dbReference type="GO" id="GO:0003677">
    <property type="term" value="F:DNA binding"/>
    <property type="evidence" value="ECO:0007669"/>
    <property type="project" value="UniProtKB-KW"/>
</dbReference>
<dbReference type="Pfam" id="PF01381">
    <property type="entry name" value="HTH_3"/>
    <property type="match status" value="1"/>
</dbReference>
<dbReference type="CDD" id="cd00093">
    <property type="entry name" value="HTH_XRE"/>
    <property type="match status" value="1"/>
</dbReference>
<evidence type="ECO:0000259" key="4">
    <source>
        <dbReference type="PROSITE" id="PS50943"/>
    </source>
</evidence>
<dbReference type="EMBL" id="JADIND010000200">
    <property type="protein sequence ID" value="MBO8431512.1"/>
    <property type="molecule type" value="Genomic_DNA"/>
</dbReference>
<name>A0A9D9H0X6_9BACT</name>
<keyword evidence="3" id="KW-0804">Transcription</keyword>
<feature type="domain" description="HTH cro/C1-type" evidence="4">
    <location>
        <begin position="12"/>
        <end position="66"/>
    </location>
</feature>
<dbReference type="InterPro" id="IPR001387">
    <property type="entry name" value="Cro/C1-type_HTH"/>
</dbReference>
<evidence type="ECO:0000313" key="5">
    <source>
        <dbReference type="EMBL" id="MBO8431512.1"/>
    </source>
</evidence>
<dbReference type="SUPFAM" id="SSF47413">
    <property type="entry name" value="lambda repressor-like DNA-binding domains"/>
    <property type="match status" value="1"/>
</dbReference>
<dbReference type="Proteomes" id="UP000823632">
    <property type="component" value="Unassembled WGS sequence"/>
</dbReference>
<reference evidence="5" key="1">
    <citation type="submission" date="2020-10" db="EMBL/GenBank/DDBJ databases">
        <authorList>
            <person name="Gilroy R."/>
        </authorList>
    </citation>
    <scope>NUCLEOTIDE SEQUENCE</scope>
    <source>
        <strain evidence="5">10192</strain>
    </source>
</reference>
<dbReference type="SMART" id="SM00530">
    <property type="entry name" value="HTH_XRE"/>
    <property type="match status" value="1"/>
</dbReference>
<evidence type="ECO:0000256" key="1">
    <source>
        <dbReference type="ARBA" id="ARBA00023015"/>
    </source>
</evidence>
<evidence type="ECO:0000313" key="6">
    <source>
        <dbReference type="Proteomes" id="UP000823632"/>
    </source>
</evidence>
<sequence>MAKLREQFGRRLEELLKKHKMKQCELAEKLDIDPQSISRMIAGKHFPKEENIEKMIKAFNIQPEELFKFSNNADDKELIEDINRLISNAPSSKLRMAHKIITALFE</sequence>
<dbReference type="PANTHER" id="PTHR40661:SF3">
    <property type="entry name" value="FELS-1 PROPHAGE TRANSCRIPTIONAL REGULATOR"/>
    <property type="match status" value="1"/>
</dbReference>
<evidence type="ECO:0000256" key="3">
    <source>
        <dbReference type="ARBA" id="ARBA00023163"/>
    </source>
</evidence>
<proteinExistence type="predicted"/>
<reference evidence="5" key="2">
    <citation type="journal article" date="2021" name="PeerJ">
        <title>Extensive microbial diversity within the chicken gut microbiome revealed by metagenomics and culture.</title>
        <authorList>
            <person name="Gilroy R."/>
            <person name="Ravi A."/>
            <person name="Getino M."/>
            <person name="Pursley I."/>
            <person name="Horton D.L."/>
            <person name="Alikhan N.F."/>
            <person name="Baker D."/>
            <person name="Gharbi K."/>
            <person name="Hall N."/>
            <person name="Watson M."/>
            <person name="Adriaenssens E.M."/>
            <person name="Foster-Nyarko E."/>
            <person name="Jarju S."/>
            <person name="Secka A."/>
            <person name="Antonio M."/>
            <person name="Oren A."/>
            <person name="Chaudhuri R.R."/>
            <person name="La Ragione R."/>
            <person name="Hildebrand F."/>
            <person name="Pallen M.J."/>
        </authorList>
    </citation>
    <scope>NUCLEOTIDE SEQUENCE</scope>
    <source>
        <strain evidence="5">10192</strain>
    </source>
</reference>
<organism evidence="5 6">
    <name type="scientific">Candidatus Scatousia excrementipullorum</name>
    <dbReference type="NCBI Taxonomy" id="2840936"/>
    <lineage>
        <taxon>Bacteria</taxon>
        <taxon>Candidatus Scatousia</taxon>
    </lineage>
</organism>
<dbReference type="PANTHER" id="PTHR40661">
    <property type="match status" value="1"/>
</dbReference>
<dbReference type="AlphaFoldDB" id="A0A9D9H0X6"/>
<dbReference type="Gene3D" id="1.10.260.40">
    <property type="entry name" value="lambda repressor-like DNA-binding domains"/>
    <property type="match status" value="1"/>
</dbReference>